<protein>
    <recommendedName>
        <fullName evidence="1">AAA domain-containing protein</fullName>
    </recommendedName>
</protein>
<keyword evidence="2" id="KW-0614">Plasmid</keyword>
<name>A0A1W6WZ75_BACTU</name>
<geneLocation type="plasmid" evidence="2 3">
    <name>poh4</name>
</geneLocation>
<dbReference type="InterPro" id="IPR027417">
    <property type="entry name" value="P-loop_NTPase"/>
</dbReference>
<dbReference type="EMBL" id="CP021065">
    <property type="protein sequence ID" value="ARP61857.1"/>
    <property type="molecule type" value="Genomic_DNA"/>
</dbReference>
<dbReference type="InterPro" id="IPR025669">
    <property type="entry name" value="AAA_dom"/>
</dbReference>
<reference evidence="2 3" key="1">
    <citation type="submission" date="2017-04" db="EMBL/GenBank/DDBJ databases">
        <title>Complete Genome Sequence of Bacillus thuringiensis type Strain ATCC 10792.</title>
        <authorList>
            <person name="Oh D.-H."/>
            <person name="Park B.-J."/>
            <person name="Shuai W."/>
            <person name="Chelliah R."/>
        </authorList>
    </citation>
    <scope>NUCLEOTIDE SEQUENCE [LARGE SCALE GENOMIC DNA]</scope>
    <source>
        <strain evidence="2 3">ATCC 10792</strain>
        <plasmid evidence="2 3">poh4</plasmid>
    </source>
</reference>
<accession>A0A1W6WZ75</accession>
<dbReference type="SUPFAM" id="SSF52540">
    <property type="entry name" value="P-loop containing nucleoside triphosphate hydrolases"/>
    <property type="match status" value="1"/>
</dbReference>
<dbReference type="Gene3D" id="3.40.50.300">
    <property type="entry name" value="P-loop containing nucleotide triphosphate hydrolases"/>
    <property type="match status" value="1"/>
</dbReference>
<evidence type="ECO:0000259" key="1">
    <source>
        <dbReference type="Pfam" id="PF13614"/>
    </source>
</evidence>
<organism evidence="2 3">
    <name type="scientific">Bacillus thuringiensis</name>
    <dbReference type="NCBI Taxonomy" id="1428"/>
    <lineage>
        <taxon>Bacteria</taxon>
        <taxon>Bacillati</taxon>
        <taxon>Bacillota</taxon>
        <taxon>Bacilli</taxon>
        <taxon>Bacillales</taxon>
        <taxon>Bacillaceae</taxon>
        <taxon>Bacillus</taxon>
        <taxon>Bacillus cereus group</taxon>
    </lineage>
</organism>
<feature type="domain" description="AAA" evidence="1">
    <location>
        <begin position="8"/>
        <end position="191"/>
    </location>
</feature>
<keyword evidence="3" id="KW-1185">Reference proteome</keyword>
<dbReference type="GeneID" id="67469817"/>
<gene>
    <name evidence="2" type="ORF">CAB88_33280</name>
</gene>
<proteinExistence type="predicted"/>
<evidence type="ECO:0000313" key="2">
    <source>
        <dbReference type="EMBL" id="ARP61857.1"/>
    </source>
</evidence>
<dbReference type="Proteomes" id="UP000194143">
    <property type="component" value="Plasmid poh4"/>
</dbReference>
<dbReference type="Pfam" id="PF13614">
    <property type="entry name" value="AAA_31"/>
    <property type="match status" value="1"/>
</dbReference>
<dbReference type="AlphaFoldDB" id="A0A1W6WZ75"/>
<dbReference type="RefSeq" id="WP_000535383.1">
    <property type="nucleotide sequence ID" value="NZ_CP021065.1"/>
</dbReference>
<sequence length="278" mass="32305">MGSNNPKIIGVFGIEQNIGKATLSHALSKIIAENQHKVLFVELDYSNPSFANKTQIFLGDRHMGKFMEEAILYNQLNLENYIFRKKDIHSNTKQFDWLPSSLDLLVYPKEYQASEFPDFQNDSEEIIIKFVEKLMNRIKSLDYDAVIFNLPCEIDDIFGLPILRKCEYVINVLNGSPKYLSRYMELTNVFEQADLQYKKWIQVFNLCSSNIGKDIYGELTELNISECIPYCNERAEFEFALKVGSPIIDLHLKTISRQLGFFIKQEEKRGGINKLWRS</sequence>
<evidence type="ECO:0000313" key="3">
    <source>
        <dbReference type="Proteomes" id="UP000194143"/>
    </source>
</evidence>